<dbReference type="InterPro" id="IPR029063">
    <property type="entry name" value="SAM-dependent_MTases_sf"/>
</dbReference>
<dbReference type="Proteomes" id="UP001176940">
    <property type="component" value="Unassembled WGS sequence"/>
</dbReference>
<evidence type="ECO:0000256" key="1">
    <source>
        <dbReference type="ARBA" id="ARBA00022603"/>
    </source>
</evidence>
<dbReference type="EMBL" id="CAUEEQ010000403">
    <property type="protein sequence ID" value="CAJ0916734.1"/>
    <property type="molecule type" value="Genomic_DNA"/>
</dbReference>
<feature type="non-terminal residue" evidence="5">
    <location>
        <position position="275"/>
    </location>
</feature>
<reference evidence="5" key="1">
    <citation type="submission" date="2023-07" db="EMBL/GenBank/DDBJ databases">
        <authorList>
            <person name="Stuckert A."/>
        </authorList>
    </citation>
    <scope>NUCLEOTIDE SEQUENCE</scope>
</reference>
<dbReference type="SUPFAM" id="SSF53335">
    <property type="entry name" value="S-adenosyl-L-methionine-dependent methyltransferases"/>
    <property type="match status" value="1"/>
</dbReference>
<protein>
    <recommendedName>
        <fullName evidence="7">Methyltransferase-like protein 23</fullName>
    </recommendedName>
</protein>
<sequence>MRRPCQCAIDDHHRLVRLLIAFNEFLRSELHRINSLYIVLEHKRRKRRKMNVRLKNVYIIHHAAAQVPPLVLDSEYGMYVWPSAPVLAQYIWFHRASVNGKRVLEVGAGVSLPGIVAAKCGASVILSDSAALPQCIENGFRSCAQNNLIGVPVIGLTWGEISPDLLTLPPIDIILGSDVFYEPKDFEDILVTLHFIIKRNPDAEFWTTYQVRSASWSIEALLHKWDLRCLNVPLKTFNADRECLAGSSLPGRHTIQMMIITARRDLSDRSSTQHL</sequence>
<keyword evidence="6" id="KW-1185">Reference proteome</keyword>
<dbReference type="Gene3D" id="3.40.50.150">
    <property type="entry name" value="Vaccinia Virus protein VP39"/>
    <property type="match status" value="1"/>
</dbReference>
<keyword evidence="1" id="KW-0489">Methyltransferase</keyword>
<evidence type="ECO:0000313" key="6">
    <source>
        <dbReference type="Proteomes" id="UP001176940"/>
    </source>
</evidence>
<dbReference type="Pfam" id="PF10294">
    <property type="entry name" value="Methyltransf_16"/>
    <property type="match status" value="1"/>
</dbReference>
<proteinExistence type="inferred from homology"/>
<name>A0ABN9KRM7_9NEOB</name>
<gene>
    <name evidence="5" type="ORF">RIMI_LOCUS354326</name>
</gene>
<comment type="caution">
    <text evidence="5">The sequence shown here is derived from an EMBL/GenBank/DDBJ whole genome shotgun (WGS) entry which is preliminary data.</text>
</comment>
<comment type="similarity">
    <text evidence="4">Belongs to the methyltransferase superfamily. METTL23 family.</text>
</comment>
<dbReference type="InterPro" id="IPR019410">
    <property type="entry name" value="Methyltransf_16"/>
</dbReference>
<dbReference type="PANTHER" id="PTHR14614">
    <property type="entry name" value="HEPATOCELLULAR CARCINOMA-ASSOCIATED ANTIGEN"/>
    <property type="match status" value="1"/>
</dbReference>
<organism evidence="5 6">
    <name type="scientific">Ranitomeya imitator</name>
    <name type="common">mimic poison frog</name>
    <dbReference type="NCBI Taxonomy" id="111125"/>
    <lineage>
        <taxon>Eukaryota</taxon>
        <taxon>Metazoa</taxon>
        <taxon>Chordata</taxon>
        <taxon>Craniata</taxon>
        <taxon>Vertebrata</taxon>
        <taxon>Euteleostomi</taxon>
        <taxon>Amphibia</taxon>
        <taxon>Batrachia</taxon>
        <taxon>Anura</taxon>
        <taxon>Neobatrachia</taxon>
        <taxon>Hyloidea</taxon>
        <taxon>Dendrobatidae</taxon>
        <taxon>Dendrobatinae</taxon>
        <taxon>Ranitomeya</taxon>
    </lineage>
</organism>
<keyword evidence="2" id="KW-0808">Transferase</keyword>
<evidence type="ECO:0000256" key="2">
    <source>
        <dbReference type="ARBA" id="ARBA00022679"/>
    </source>
</evidence>
<dbReference type="PANTHER" id="PTHR14614:SF164">
    <property type="entry name" value="HISTONE-ARGININE METHYLTRANSFERASE METTL23"/>
    <property type="match status" value="1"/>
</dbReference>
<evidence type="ECO:0000313" key="5">
    <source>
        <dbReference type="EMBL" id="CAJ0916734.1"/>
    </source>
</evidence>
<evidence type="ECO:0000256" key="3">
    <source>
        <dbReference type="ARBA" id="ARBA00022691"/>
    </source>
</evidence>
<evidence type="ECO:0008006" key="7">
    <source>
        <dbReference type="Google" id="ProtNLM"/>
    </source>
</evidence>
<keyword evidence="3" id="KW-0949">S-adenosyl-L-methionine</keyword>
<accession>A0ABN9KRM7</accession>
<evidence type="ECO:0000256" key="4">
    <source>
        <dbReference type="ARBA" id="ARBA00043988"/>
    </source>
</evidence>